<evidence type="ECO:0000313" key="1">
    <source>
        <dbReference type="EMBL" id="QEG43118.1"/>
    </source>
</evidence>
<proteinExistence type="predicted"/>
<name>A0A5B9QVP9_9BACT</name>
<gene>
    <name evidence="1" type="ORF">UC8_51620</name>
</gene>
<dbReference type="EMBL" id="CP042914">
    <property type="protein sequence ID" value="QEG43118.1"/>
    <property type="molecule type" value="Genomic_DNA"/>
</dbReference>
<evidence type="ECO:0000313" key="2">
    <source>
        <dbReference type="Proteomes" id="UP000325286"/>
    </source>
</evidence>
<dbReference type="KEGG" id="rul:UC8_51620"/>
<accession>A0A5B9QVP9</accession>
<dbReference type="InterPro" id="IPR010869">
    <property type="entry name" value="DUF1501"/>
</dbReference>
<dbReference type="Gene3D" id="3.40.720.10">
    <property type="entry name" value="Alkaline Phosphatase, subunit A"/>
    <property type="match status" value="1"/>
</dbReference>
<dbReference type="Pfam" id="PF07394">
    <property type="entry name" value="DUF1501"/>
    <property type="match status" value="1"/>
</dbReference>
<dbReference type="RefSeq" id="WP_068137493.1">
    <property type="nucleotide sequence ID" value="NZ_CP042914.1"/>
</dbReference>
<dbReference type="AlphaFoldDB" id="A0A5B9QVP9"/>
<dbReference type="SUPFAM" id="SSF53649">
    <property type="entry name" value="Alkaline phosphatase-like"/>
    <property type="match status" value="1"/>
</dbReference>
<dbReference type="PROSITE" id="PS51318">
    <property type="entry name" value="TAT"/>
    <property type="match status" value="1"/>
</dbReference>
<evidence type="ECO:0008006" key="3">
    <source>
        <dbReference type="Google" id="ProtNLM"/>
    </source>
</evidence>
<organism evidence="1 2">
    <name type="scientific">Roseimaritima ulvae</name>
    <dbReference type="NCBI Taxonomy" id="980254"/>
    <lineage>
        <taxon>Bacteria</taxon>
        <taxon>Pseudomonadati</taxon>
        <taxon>Planctomycetota</taxon>
        <taxon>Planctomycetia</taxon>
        <taxon>Pirellulales</taxon>
        <taxon>Pirellulaceae</taxon>
        <taxon>Roseimaritima</taxon>
    </lineage>
</organism>
<sequence length="431" mass="46549">MNRRHFLKQTGGLAGAALAGRGAIPSTALASPAVVNVPKGKAEHVVFIWLGGGMAQIDTFDPKRRGNSKASPRRAGSEYDRIDTVVPGVQFCEHLQRTAKVADRLTAVRTVNHHLVDEHAFGTNFVHTGRLISGSVTYPSIGSIISHIRGPANPDVPAYMLIGYPNVSRGPGYLGAKAGYVYLVDTDSGPAGFSRPQGLTADRVRRRQQLLQPLTQRVPDDSPIAQYRDAQAEALRLAGPDFMRHFRLQDEPDELRNAYGGEFGQRCLLARRLVQAGVRFVEVSHNLNFINGTGWDTHNEGQQNQHLLIKELDSALSTLITDLETQGILDKTLVAIGTEFGRPASYDARGGRGHQGSCFSLVLAGGGLNHQGAYGVTDDLSQKIVEAPVSVPDFHATMHAALGIDPAHELFDGSRPIPITDQGQPIAKLFA</sequence>
<dbReference type="Proteomes" id="UP000325286">
    <property type="component" value="Chromosome"/>
</dbReference>
<dbReference type="PANTHER" id="PTHR43737">
    <property type="entry name" value="BLL7424 PROTEIN"/>
    <property type="match status" value="1"/>
</dbReference>
<reference evidence="1 2" key="1">
    <citation type="submission" date="2019-08" db="EMBL/GenBank/DDBJ databases">
        <title>Deep-cultivation of Planctomycetes and their phenomic and genomic characterization uncovers novel biology.</title>
        <authorList>
            <person name="Wiegand S."/>
            <person name="Jogler M."/>
            <person name="Boedeker C."/>
            <person name="Pinto D."/>
            <person name="Vollmers J."/>
            <person name="Rivas-Marin E."/>
            <person name="Kohn T."/>
            <person name="Peeters S.H."/>
            <person name="Heuer A."/>
            <person name="Rast P."/>
            <person name="Oberbeckmann S."/>
            <person name="Bunk B."/>
            <person name="Jeske O."/>
            <person name="Meyerdierks A."/>
            <person name="Storesund J.E."/>
            <person name="Kallscheuer N."/>
            <person name="Luecker S."/>
            <person name="Lage O.M."/>
            <person name="Pohl T."/>
            <person name="Merkel B.J."/>
            <person name="Hornburger P."/>
            <person name="Mueller R.-W."/>
            <person name="Bruemmer F."/>
            <person name="Labrenz M."/>
            <person name="Spormann A.M."/>
            <person name="Op den Camp H."/>
            <person name="Overmann J."/>
            <person name="Amann R."/>
            <person name="Jetten M.S.M."/>
            <person name="Mascher T."/>
            <person name="Medema M.H."/>
            <person name="Devos D.P."/>
            <person name="Kaster A.-K."/>
            <person name="Ovreas L."/>
            <person name="Rohde M."/>
            <person name="Galperin M.Y."/>
            <person name="Jogler C."/>
        </authorList>
    </citation>
    <scope>NUCLEOTIDE SEQUENCE [LARGE SCALE GENOMIC DNA]</scope>
    <source>
        <strain evidence="1 2">UC8</strain>
    </source>
</reference>
<keyword evidence="2" id="KW-1185">Reference proteome</keyword>
<protein>
    <recommendedName>
        <fullName evidence="3">DUF1501 domain-containing protein</fullName>
    </recommendedName>
</protein>
<dbReference type="InterPro" id="IPR017850">
    <property type="entry name" value="Alkaline_phosphatase_core_sf"/>
</dbReference>
<dbReference type="PANTHER" id="PTHR43737:SF1">
    <property type="entry name" value="DUF1501 DOMAIN-CONTAINING PROTEIN"/>
    <property type="match status" value="1"/>
</dbReference>
<dbReference type="OrthoDB" id="127333at2"/>
<dbReference type="InterPro" id="IPR006311">
    <property type="entry name" value="TAT_signal"/>
</dbReference>